<evidence type="ECO:0000313" key="2">
    <source>
        <dbReference type="Proteomes" id="UP000326582"/>
    </source>
</evidence>
<gene>
    <name evidence="1" type="ORF">EJF14_50419</name>
</gene>
<protein>
    <submittedName>
        <fullName evidence="1">Restriction of telomere capping protein</fullName>
    </submittedName>
</protein>
<name>A0ACD0WP66_CLALS</name>
<sequence>MAVCLVLEDIQNSSQWMHTLVGSRSNLHLNCGDAKSRSCAGAAILTRPKVRFRGQFAPSRLGGEEEKKRRREEEKKRRREEERKRGRKEEKEEKEEKKRRKKKREGREGRKKREGREERERRRRLQDR</sequence>
<accession>A0ACD0WP66</accession>
<proteinExistence type="predicted"/>
<dbReference type="Proteomes" id="UP000326582">
    <property type="component" value="Chromosome 5"/>
</dbReference>
<evidence type="ECO:0000313" key="1">
    <source>
        <dbReference type="EMBL" id="QFZ29190.1"/>
    </source>
</evidence>
<organism evidence="1 2">
    <name type="scientific">Clavispora lusitaniae</name>
    <name type="common">Candida lusitaniae</name>
    <dbReference type="NCBI Taxonomy" id="36911"/>
    <lineage>
        <taxon>Eukaryota</taxon>
        <taxon>Fungi</taxon>
        <taxon>Dikarya</taxon>
        <taxon>Ascomycota</taxon>
        <taxon>Saccharomycotina</taxon>
        <taxon>Pichiomycetes</taxon>
        <taxon>Metschnikowiaceae</taxon>
        <taxon>Clavispora</taxon>
    </lineage>
</organism>
<keyword evidence="2" id="KW-1185">Reference proteome</keyword>
<reference evidence="2" key="1">
    <citation type="journal article" date="2019" name="MBio">
        <title>Comparative genomics for the elucidation of multidrug resistance (MDR) in Candida lusitaniae.</title>
        <authorList>
            <person name="Kannan A."/>
            <person name="Asner S.A."/>
            <person name="Trachsel E."/>
            <person name="Kelly S."/>
            <person name="Parker J."/>
            <person name="Sanglard D."/>
        </authorList>
    </citation>
    <scope>NUCLEOTIDE SEQUENCE [LARGE SCALE GENOMIC DNA]</scope>
    <source>
        <strain evidence="2">P1</strain>
    </source>
</reference>
<dbReference type="EMBL" id="CP038488">
    <property type="protein sequence ID" value="QFZ29190.1"/>
    <property type="molecule type" value="Genomic_DNA"/>
</dbReference>